<keyword evidence="5" id="KW-0804">Transcription</keyword>
<keyword evidence="4" id="KW-0731">Sigma factor</keyword>
<dbReference type="Gene3D" id="1.10.10.10">
    <property type="entry name" value="Winged helix-like DNA-binding domain superfamily/Winged helix DNA-binding domain"/>
    <property type="match status" value="1"/>
</dbReference>
<dbReference type="NCBIfam" id="TIGR02937">
    <property type="entry name" value="sigma70-ECF"/>
    <property type="match status" value="1"/>
</dbReference>
<dbReference type="InterPro" id="IPR032710">
    <property type="entry name" value="NTF2-like_dom_sf"/>
</dbReference>
<comment type="subunit">
    <text evidence="2">Interacts transiently with the RNA polymerase catalytic core formed by RpoA, RpoB, RpoC and RpoZ (2 alpha, 1 beta, 1 beta' and 1 omega subunit) to form the RNA polymerase holoenzyme that can initiate transcription.</text>
</comment>
<feature type="domain" description="RNA polymerase sigma factor 70 region 4 type 2" evidence="7">
    <location>
        <begin position="108"/>
        <end position="156"/>
    </location>
</feature>
<dbReference type="PANTHER" id="PTHR30173:SF43">
    <property type="entry name" value="ECF RNA POLYMERASE SIGMA FACTOR SIGI-RELATED"/>
    <property type="match status" value="1"/>
</dbReference>
<evidence type="ECO:0000259" key="6">
    <source>
        <dbReference type="Pfam" id="PF04542"/>
    </source>
</evidence>
<evidence type="ECO:0000256" key="1">
    <source>
        <dbReference type="ARBA" id="ARBA00010641"/>
    </source>
</evidence>
<dbReference type="Gene3D" id="3.10.450.50">
    <property type="match status" value="1"/>
</dbReference>
<dbReference type="InterPro" id="IPR013249">
    <property type="entry name" value="RNA_pol_sigma70_r4_t2"/>
</dbReference>
<dbReference type="EMBL" id="CAJVAX010000017">
    <property type="protein sequence ID" value="CAG7640082.1"/>
    <property type="molecule type" value="Genomic_DNA"/>
</dbReference>
<dbReference type="GO" id="GO:0006352">
    <property type="term" value="P:DNA-templated transcription initiation"/>
    <property type="evidence" value="ECO:0007669"/>
    <property type="project" value="InterPro"/>
</dbReference>
<evidence type="ECO:0000256" key="3">
    <source>
        <dbReference type="ARBA" id="ARBA00023015"/>
    </source>
</evidence>
<dbReference type="InterPro" id="IPR013324">
    <property type="entry name" value="RNA_pol_sigma_r3/r4-like"/>
</dbReference>
<reference evidence="8" key="1">
    <citation type="submission" date="2021-06" db="EMBL/GenBank/DDBJ databases">
        <authorList>
            <person name="Arsene-Ploetze F."/>
        </authorList>
    </citation>
    <scope>NUCLEOTIDE SEQUENCE</scope>
    <source>
        <strain evidence="8">SBRY1</strain>
    </source>
</reference>
<keyword evidence="3" id="KW-0805">Transcription regulation</keyword>
<dbReference type="AlphaFoldDB" id="A0A9W4MBB6"/>
<organism evidence="8 9">
    <name type="scientific">Actinacidiphila bryophytorum</name>
    <dbReference type="NCBI Taxonomy" id="1436133"/>
    <lineage>
        <taxon>Bacteria</taxon>
        <taxon>Bacillati</taxon>
        <taxon>Actinomycetota</taxon>
        <taxon>Actinomycetes</taxon>
        <taxon>Kitasatosporales</taxon>
        <taxon>Streptomycetaceae</taxon>
        <taxon>Actinacidiphila</taxon>
    </lineage>
</organism>
<dbReference type="GO" id="GO:0003677">
    <property type="term" value="F:DNA binding"/>
    <property type="evidence" value="ECO:0007669"/>
    <property type="project" value="InterPro"/>
</dbReference>
<evidence type="ECO:0000256" key="2">
    <source>
        <dbReference type="ARBA" id="ARBA00011344"/>
    </source>
</evidence>
<dbReference type="SUPFAM" id="SSF88946">
    <property type="entry name" value="Sigma2 domain of RNA polymerase sigma factors"/>
    <property type="match status" value="1"/>
</dbReference>
<dbReference type="Pfam" id="PF08281">
    <property type="entry name" value="Sigma70_r4_2"/>
    <property type="match status" value="1"/>
</dbReference>
<dbReference type="SUPFAM" id="SSF88659">
    <property type="entry name" value="Sigma3 and sigma4 domains of RNA polymerase sigma factors"/>
    <property type="match status" value="1"/>
</dbReference>
<evidence type="ECO:0000256" key="5">
    <source>
        <dbReference type="ARBA" id="ARBA00023163"/>
    </source>
</evidence>
<protein>
    <submittedName>
        <fullName evidence="8">ECF RNA polymerase sigma factor SigJ</fullName>
    </submittedName>
</protein>
<proteinExistence type="inferred from homology"/>
<accession>A0A9W4MBB6</accession>
<dbReference type="PANTHER" id="PTHR30173">
    <property type="entry name" value="SIGMA 19 FACTOR"/>
    <property type="match status" value="1"/>
</dbReference>
<dbReference type="RefSeq" id="WP_205047904.1">
    <property type="nucleotide sequence ID" value="NZ_CAJVAX010000017.1"/>
</dbReference>
<dbReference type="InterPro" id="IPR014284">
    <property type="entry name" value="RNA_pol_sigma-70_dom"/>
</dbReference>
<dbReference type="Pfam" id="PF04542">
    <property type="entry name" value="Sigma70_r2"/>
    <property type="match status" value="1"/>
</dbReference>
<evidence type="ECO:0000259" key="7">
    <source>
        <dbReference type="Pfam" id="PF08281"/>
    </source>
</evidence>
<evidence type="ECO:0000313" key="9">
    <source>
        <dbReference type="Proteomes" id="UP001153328"/>
    </source>
</evidence>
<dbReference type="SUPFAM" id="SSF54427">
    <property type="entry name" value="NTF2-like"/>
    <property type="match status" value="1"/>
</dbReference>
<evidence type="ECO:0000313" key="8">
    <source>
        <dbReference type="EMBL" id="CAG7640082.1"/>
    </source>
</evidence>
<dbReference type="Proteomes" id="UP001153328">
    <property type="component" value="Unassembled WGS sequence"/>
</dbReference>
<sequence length="282" mass="29835">MNDEALAERFQANRSHLRAVAYRMLGSAAEADDAVQEAWLRLSRSDTGEVANLAGWLTTVVGRVCLDMLRSRKSRREEPLTAAPAGAAESADPERAAVLADSVGVAMLVVLETLDPAERLAFVLHDMFAVPFDDIAPIVDRTPVAARQLASRARRRVQGAPVAPEPDLALQRQVVSAFLAAAREGDFEALVAVLDPDAVSRSDMPGATVTRGAAAVARNAAVGAASAGAYLALIDGTVGIVAEPGTPRYRVLTFTFTPTQVHTITILTSAESLTTLTVERLP</sequence>
<dbReference type="InterPro" id="IPR013325">
    <property type="entry name" value="RNA_pol_sigma_r2"/>
</dbReference>
<comment type="caution">
    <text evidence="8">The sequence shown here is derived from an EMBL/GenBank/DDBJ whole genome shotgun (WGS) entry which is preliminary data.</text>
</comment>
<dbReference type="InterPro" id="IPR007627">
    <property type="entry name" value="RNA_pol_sigma70_r2"/>
</dbReference>
<keyword evidence="9" id="KW-1185">Reference proteome</keyword>
<dbReference type="Gene3D" id="1.10.1740.10">
    <property type="match status" value="1"/>
</dbReference>
<dbReference type="InterPro" id="IPR052704">
    <property type="entry name" value="ECF_Sigma-70_Domain"/>
</dbReference>
<dbReference type="InterPro" id="IPR036388">
    <property type="entry name" value="WH-like_DNA-bd_sf"/>
</dbReference>
<evidence type="ECO:0000256" key="4">
    <source>
        <dbReference type="ARBA" id="ARBA00023082"/>
    </source>
</evidence>
<gene>
    <name evidence="8" type="primary">sigJ</name>
    <name evidence="8" type="ORF">SBRY_30393</name>
</gene>
<dbReference type="GO" id="GO:0016987">
    <property type="term" value="F:sigma factor activity"/>
    <property type="evidence" value="ECO:0007669"/>
    <property type="project" value="UniProtKB-KW"/>
</dbReference>
<feature type="domain" description="RNA polymerase sigma-70 region 2" evidence="6">
    <location>
        <begin position="10"/>
        <end position="74"/>
    </location>
</feature>
<name>A0A9W4MBB6_9ACTN</name>
<comment type="similarity">
    <text evidence="1">Belongs to the sigma-70 factor family. ECF subfamily.</text>
</comment>